<dbReference type="SMART" id="SM00220">
    <property type="entry name" value="S_TKc"/>
    <property type="match status" value="1"/>
</dbReference>
<dbReference type="InterPro" id="IPR003527">
    <property type="entry name" value="MAP_kinase_CS"/>
</dbReference>
<evidence type="ECO:0000256" key="5">
    <source>
        <dbReference type="ARBA" id="ARBA00022840"/>
    </source>
</evidence>
<evidence type="ECO:0000256" key="6">
    <source>
        <dbReference type="SAM" id="MobiDB-lite"/>
    </source>
</evidence>
<keyword evidence="5" id="KW-0067">ATP-binding</keyword>
<reference evidence="8" key="1">
    <citation type="submission" date="2021-01" db="EMBL/GenBank/DDBJ databases">
        <authorList>
            <person name="Corre E."/>
            <person name="Pelletier E."/>
            <person name="Niang G."/>
            <person name="Scheremetjew M."/>
            <person name="Finn R."/>
            <person name="Kale V."/>
            <person name="Holt S."/>
            <person name="Cochrane G."/>
            <person name="Meng A."/>
            <person name="Brown T."/>
            <person name="Cohen L."/>
        </authorList>
    </citation>
    <scope>NUCLEOTIDE SEQUENCE</scope>
</reference>
<dbReference type="CDD" id="cd07834">
    <property type="entry name" value="STKc_MAPK"/>
    <property type="match status" value="1"/>
</dbReference>
<dbReference type="PROSITE" id="PS00108">
    <property type="entry name" value="PROTEIN_KINASE_ST"/>
    <property type="match status" value="1"/>
</dbReference>
<accession>A0A7S0TCR4</accession>
<evidence type="ECO:0000256" key="2">
    <source>
        <dbReference type="ARBA" id="ARBA00022679"/>
    </source>
</evidence>
<evidence type="ECO:0000256" key="3">
    <source>
        <dbReference type="ARBA" id="ARBA00022741"/>
    </source>
</evidence>
<sequence length="574" mass="65875">MAKRLVHKHDADDDEDDATLDNIVYKSGTSNLKSMNAYTPKPISTPAPEENDGDNYHPNEDDNDDDNENESDDDNSPDGDSSDGDNECEGASEEDEEPKAFPKAAADKKDKKAAAAKKKKPMKKKYIDREGSDTDEEEVNEDEKEIEEWRTFWSRKELYNRYLPIKELGRGSYGVVFEGKATWSNEKLGVELDCKVGIKKVRRVFNTDTDAKRLLRELKILRILRGHPSIVKLYDILPPLDPVNFRTLTIVFEYVDADLSKIFKTSQFFSGLHVQYMLYHLLLGVNYMHGAGIIHRDLKPANVLINADCSIKICDFGLARGFHEDLALDKQDAKKNRKKKPIQRGLTTHVVTRWYRAPEVILLQQQKEHLPAIDMWSVGCIFGELLQMQKDNCATAWKRGPLFPGDSCFPLSPKRSKKKNAIYQSHFDQIRVIFEVLGTPTKEEIASLNDEQARAYLEDLPKQTAQNLQEMFPGTSADGINLLINLLKFDVKKRLTVQQALEHPYFTKVRDEELEATHSRMKFDFEGIPLKRKELHQYILQEVLCYHPKERARFEKSGIISPRKKKGTQKSKKK</sequence>
<evidence type="ECO:0000259" key="7">
    <source>
        <dbReference type="PROSITE" id="PS50011"/>
    </source>
</evidence>
<dbReference type="SUPFAM" id="SSF56112">
    <property type="entry name" value="Protein kinase-like (PK-like)"/>
    <property type="match status" value="1"/>
</dbReference>
<dbReference type="InterPro" id="IPR050117">
    <property type="entry name" value="MAPK"/>
</dbReference>
<dbReference type="GO" id="GO:0005524">
    <property type="term" value="F:ATP binding"/>
    <property type="evidence" value="ECO:0007669"/>
    <property type="project" value="UniProtKB-KW"/>
</dbReference>
<dbReference type="PROSITE" id="PS50011">
    <property type="entry name" value="PROTEIN_KINASE_DOM"/>
    <property type="match status" value="1"/>
</dbReference>
<proteinExistence type="predicted"/>
<dbReference type="Gene3D" id="1.10.510.10">
    <property type="entry name" value="Transferase(Phosphotransferase) domain 1"/>
    <property type="match status" value="1"/>
</dbReference>
<feature type="compositionally biased region" description="Polar residues" evidence="6">
    <location>
        <begin position="27"/>
        <end position="37"/>
    </location>
</feature>
<dbReference type="Gene3D" id="3.30.200.20">
    <property type="entry name" value="Phosphorylase Kinase, domain 1"/>
    <property type="match status" value="1"/>
</dbReference>
<protein>
    <recommendedName>
        <fullName evidence="7">Protein kinase domain-containing protein</fullName>
    </recommendedName>
</protein>
<feature type="region of interest" description="Disordered" evidence="6">
    <location>
        <begin position="1"/>
        <end position="20"/>
    </location>
</feature>
<evidence type="ECO:0000256" key="1">
    <source>
        <dbReference type="ARBA" id="ARBA00022527"/>
    </source>
</evidence>
<evidence type="ECO:0000313" key="8">
    <source>
        <dbReference type="EMBL" id="CAD8731870.1"/>
    </source>
</evidence>
<dbReference type="InterPro" id="IPR011009">
    <property type="entry name" value="Kinase-like_dom_sf"/>
</dbReference>
<gene>
    <name evidence="8" type="ORF">EMAR1385_LOCUS749</name>
</gene>
<dbReference type="InterPro" id="IPR008271">
    <property type="entry name" value="Ser/Thr_kinase_AS"/>
</dbReference>
<dbReference type="Pfam" id="PF00069">
    <property type="entry name" value="Pkinase"/>
    <property type="match status" value="1"/>
</dbReference>
<dbReference type="AlphaFoldDB" id="A0A7S0TCR4"/>
<dbReference type="GO" id="GO:0004707">
    <property type="term" value="F:MAP kinase activity"/>
    <property type="evidence" value="ECO:0007669"/>
    <property type="project" value="InterPro"/>
</dbReference>
<dbReference type="PROSITE" id="PS01351">
    <property type="entry name" value="MAPK"/>
    <property type="match status" value="1"/>
</dbReference>
<feature type="compositionally biased region" description="Acidic residues" evidence="6">
    <location>
        <begin position="61"/>
        <end position="97"/>
    </location>
</feature>
<dbReference type="PANTHER" id="PTHR24055">
    <property type="entry name" value="MITOGEN-ACTIVATED PROTEIN KINASE"/>
    <property type="match status" value="1"/>
</dbReference>
<keyword evidence="3" id="KW-0547">Nucleotide-binding</keyword>
<dbReference type="InterPro" id="IPR000719">
    <property type="entry name" value="Prot_kinase_dom"/>
</dbReference>
<keyword evidence="2" id="KW-0808">Transferase</keyword>
<dbReference type="FunFam" id="1.10.510.10:FF:000624">
    <property type="entry name" value="Mitogen-activated protein kinase"/>
    <property type="match status" value="1"/>
</dbReference>
<evidence type="ECO:0000256" key="4">
    <source>
        <dbReference type="ARBA" id="ARBA00022777"/>
    </source>
</evidence>
<keyword evidence="4" id="KW-0418">Kinase</keyword>
<name>A0A7S0TCR4_9EUKA</name>
<organism evidence="8">
    <name type="scientific">Elphidium margaritaceum</name>
    <dbReference type="NCBI Taxonomy" id="933848"/>
    <lineage>
        <taxon>Eukaryota</taxon>
        <taxon>Sar</taxon>
        <taxon>Rhizaria</taxon>
        <taxon>Retaria</taxon>
        <taxon>Foraminifera</taxon>
        <taxon>Rotaliida</taxon>
        <taxon>Elphidiidae</taxon>
        <taxon>Elphidium</taxon>
    </lineage>
</organism>
<dbReference type="EMBL" id="HBFI01001073">
    <property type="protein sequence ID" value="CAD8731870.1"/>
    <property type="molecule type" value="Transcribed_RNA"/>
</dbReference>
<keyword evidence="1" id="KW-0723">Serine/threonine-protein kinase</keyword>
<feature type="domain" description="Protein kinase" evidence="7">
    <location>
        <begin position="162"/>
        <end position="506"/>
    </location>
</feature>
<feature type="region of interest" description="Disordered" evidence="6">
    <location>
        <begin position="27"/>
        <end position="141"/>
    </location>
</feature>
<feature type="compositionally biased region" description="Basic residues" evidence="6">
    <location>
        <begin position="114"/>
        <end position="124"/>
    </location>
</feature>